<reference evidence="1 2" key="1">
    <citation type="journal article" date="2013" name="PLoS ONE">
        <title>Enrichment and Genome Sequence of the Group I.1a Ammonia-Oxidizing Archaeon ?Ca. Nitrosotenuis uzonensis? Representing a Clade Globally.</title>
        <authorList>
            <person name="Lebedeva E.V."/>
            <person name="Hatzenpichler R."/>
            <person name="Pelletier E."/>
            <person name="Schuster N."/>
            <person name="Hauzmayer S."/>
            <person name="Bulaev A."/>
            <person name="Grigor'eva N.V."/>
            <person name="Galushko A."/>
            <person name="Schmid M."/>
            <person name="Palatinszky M."/>
            <person name="Le Paslier D."/>
            <person name="Daims H."/>
            <person name="Wagner M."/>
        </authorList>
    </citation>
    <scope>NUCLEOTIDE SEQUENCE [LARGE SCALE GENOMIC DNA]</scope>
    <source>
        <strain evidence="1 2">N4</strain>
    </source>
</reference>
<dbReference type="Proteomes" id="UP000018159">
    <property type="component" value="Unassembled WGS sequence"/>
</dbReference>
<proteinExistence type="predicted"/>
<dbReference type="RefSeq" id="WP_048196540.1">
    <property type="nucleotide sequence ID" value="NZ_CBTY010000009.1"/>
</dbReference>
<dbReference type="OrthoDB" id="8613at2157"/>
<dbReference type="EMBL" id="CBTY010000009">
    <property type="protein sequence ID" value="CDI06168.1"/>
    <property type="molecule type" value="Genomic_DNA"/>
</dbReference>
<sequence>MLLNFVFVIDKDDLGKRTKEFEYVKLMAQFYKKWVMDTFSKDVQVQCDEMVAHRQGLLSRLDTSVLLEDHRSRGKNTFHFYLCHFRPLWTDCPCEGYYAENFAMILWQKPKDEDDVLFLAQKNCTVVSHELSHEFLRQNKVKKQSDIVHDAWSKHVFGGLPFEQYGKNFEKTSTNPYFLTIDTSGFR</sequence>
<dbReference type="AlphaFoldDB" id="V6AUP6"/>
<accession>V6AUP6</accession>
<dbReference type="STRING" id="1407055.NITUZ_40334"/>
<protein>
    <submittedName>
        <fullName evidence="1">Uncharacterized protein</fullName>
    </submittedName>
</protein>
<comment type="caution">
    <text evidence="1">The sequence shown here is derived from an EMBL/GenBank/DDBJ whole genome shotgun (WGS) entry which is preliminary data.</text>
</comment>
<gene>
    <name evidence="1" type="ORF">NITUZ_40334</name>
</gene>
<evidence type="ECO:0000313" key="2">
    <source>
        <dbReference type="Proteomes" id="UP000018159"/>
    </source>
</evidence>
<name>V6AUP6_9ARCH</name>
<evidence type="ECO:0000313" key="1">
    <source>
        <dbReference type="EMBL" id="CDI06168.1"/>
    </source>
</evidence>
<organism evidence="1 2">
    <name type="scientific">Candidatus Nitrosotenuis uzonensis</name>
    <dbReference type="NCBI Taxonomy" id="1407055"/>
    <lineage>
        <taxon>Archaea</taxon>
        <taxon>Nitrososphaerota</taxon>
        <taxon>Candidatus Nitrosotenuis</taxon>
    </lineage>
</organism>
<keyword evidence="2" id="KW-1185">Reference proteome</keyword>